<proteinExistence type="inferred from homology"/>
<evidence type="ECO:0000313" key="4">
    <source>
        <dbReference type="Proteomes" id="UP001319200"/>
    </source>
</evidence>
<dbReference type="Pfam" id="PF13561">
    <property type="entry name" value="adh_short_C2"/>
    <property type="match status" value="1"/>
</dbReference>
<dbReference type="PRINTS" id="PR00081">
    <property type="entry name" value="GDHRDH"/>
</dbReference>
<dbReference type="SUPFAM" id="SSF51735">
    <property type="entry name" value="NAD(P)-binding Rossmann-fold domains"/>
    <property type="match status" value="1"/>
</dbReference>
<dbReference type="Proteomes" id="UP001319200">
    <property type="component" value="Unassembled WGS sequence"/>
</dbReference>
<dbReference type="Gene3D" id="3.40.50.720">
    <property type="entry name" value="NAD(P)-binding Rossmann-like Domain"/>
    <property type="match status" value="1"/>
</dbReference>
<comment type="caution">
    <text evidence="3">The sequence shown here is derived from an EMBL/GenBank/DDBJ whole genome shotgun (WGS) entry which is preliminary data.</text>
</comment>
<dbReference type="EMBL" id="JAHESF010000014">
    <property type="protein sequence ID" value="MBT1698383.1"/>
    <property type="molecule type" value="Genomic_DNA"/>
</dbReference>
<evidence type="ECO:0000256" key="1">
    <source>
        <dbReference type="ARBA" id="ARBA00006484"/>
    </source>
</evidence>
<protein>
    <submittedName>
        <fullName evidence="3">SDR family oxidoreductase</fullName>
    </submittedName>
</protein>
<dbReference type="RefSeq" id="WP_254164480.1">
    <property type="nucleotide sequence ID" value="NZ_JAHESF010000014.1"/>
</dbReference>
<dbReference type="InterPro" id="IPR002347">
    <property type="entry name" value="SDR_fam"/>
</dbReference>
<sequence>MKRLENKVAVIYGNGAVGATVAKSFAREGAHVYLTGRTWSKLETVAEQITSMGGSIEIAQVDAMCEDSVERHMEELIRKAGKVDISFNAVGLPQTGHQGTALIELSLENFLHPITAYSQSHFITAKAAARRMVAQKHGVILMNTPSPSRVSVPFMGGMPSTWSSIEALSRTISAELGPSGVRSVCILTSAMPDTPLIDEVYSLHARAHNIDYKQFHAGMEGRTHTKRLASINDLANAAVFAASDEGKAMTGTILNLTAGLVIN</sequence>
<keyword evidence="2" id="KW-0560">Oxidoreductase</keyword>
<gene>
    <name evidence="3" type="ORF">KK083_15950</name>
</gene>
<dbReference type="InterPro" id="IPR036291">
    <property type="entry name" value="NAD(P)-bd_dom_sf"/>
</dbReference>
<evidence type="ECO:0000313" key="3">
    <source>
        <dbReference type="EMBL" id="MBT1698383.1"/>
    </source>
</evidence>
<dbReference type="AlphaFoldDB" id="A0AAP2DNC4"/>
<reference evidence="3 4" key="1">
    <citation type="submission" date="2021-05" db="EMBL/GenBank/DDBJ databases">
        <title>A Polyphasic approach of four new species of the genus Ohtaekwangia: Ohtaekwangia histidinii sp. nov., Ohtaekwangia cretensis sp. nov., Ohtaekwangia indiensis sp. nov., Ohtaekwangia reichenbachii sp. nov. from diverse environment.</title>
        <authorList>
            <person name="Octaviana S."/>
        </authorList>
    </citation>
    <scope>NUCLEOTIDE SEQUENCE [LARGE SCALE GENOMIC DNA]</scope>
    <source>
        <strain evidence="3 4">PWU4</strain>
    </source>
</reference>
<name>A0AAP2DNC4_9BACT</name>
<dbReference type="PANTHER" id="PTHR43669">
    <property type="entry name" value="5-KETO-D-GLUCONATE 5-REDUCTASE"/>
    <property type="match status" value="1"/>
</dbReference>
<organism evidence="3 4">
    <name type="scientific">Chryseosolibacter histidini</name>
    <dbReference type="NCBI Taxonomy" id="2782349"/>
    <lineage>
        <taxon>Bacteria</taxon>
        <taxon>Pseudomonadati</taxon>
        <taxon>Bacteroidota</taxon>
        <taxon>Cytophagia</taxon>
        <taxon>Cytophagales</taxon>
        <taxon>Chryseotaleaceae</taxon>
        <taxon>Chryseosolibacter</taxon>
    </lineage>
</organism>
<evidence type="ECO:0000256" key="2">
    <source>
        <dbReference type="ARBA" id="ARBA00023002"/>
    </source>
</evidence>
<dbReference type="PANTHER" id="PTHR43669:SF3">
    <property type="entry name" value="ALCOHOL DEHYDROGENASE, PUTATIVE (AFU_ORTHOLOGUE AFUA_3G03445)-RELATED"/>
    <property type="match status" value="1"/>
</dbReference>
<dbReference type="CDD" id="cd05233">
    <property type="entry name" value="SDR_c"/>
    <property type="match status" value="1"/>
</dbReference>
<comment type="similarity">
    <text evidence="1">Belongs to the short-chain dehydrogenases/reductases (SDR) family.</text>
</comment>
<dbReference type="GO" id="GO:0016491">
    <property type="term" value="F:oxidoreductase activity"/>
    <property type="evidence" value="ECO:0007669"/>
    <property type="project" value="UniProtKB-KW"/>
</dbReference>
<accession>A0AAP2DNC4</accession>
<keyword evidence="4" id="KW-1185">Reference proteome</keyword>